<protein>
    <submittedName>
        <fullName evidence="1">Uncharacterized protein</fullName>
    </submittedName>
</protein>
<dbReference type="SUPFAM" id="SSF52540">
    <property type="entry name" value="P-loop containing nucleoside triphosphate hydrolases"/>
    <property type="match status" value="1"/>
</dbReference>
<name>A0A0A0Q0F5_9CAUD</name>
<dbReference type="EMBL" id="KF835987">
    <property type="protein sequence ID" value="AHY25091.1"/>
    <property type="molecule type" value="Genomic_DNA"/>
</dbReference>
<accession>A0A0A0Q0F5</accession>
<dbReference type="KEGG" id="vg:26638022"/>
<dbReference type="RefSeq" id="YP_009211550.1">
    <property type="nucleotide sequence ID" value="NC_028940.1"/>
</dbReference>
<sequence>MSYLTAPYLTLMNAFKHHSYECLDRNKGQNIYPTDLIRDFCTLRIDGGRQTGKTEAVSYFASEWIQSGGSVVVLANTASYANKTRDKIVKRHLDQMCPKFTRHELNRDIITCSIRSFLSDSCNNFRGRSLNRILFIIDEPINCPEINKFYVKWLKDITICHTSKNTNLEEFIPLFFVLGMQLGGL</sequence>
<evidence type="ECO:0000313" key="1">
    <source>
        <dbReference type="EMBL" id="AHY25091.1"/>
    </source>
</evidence>
<dbReference type="GeneID" id="26638022"/>
<dbReference type="Proteomes" id="UP000030739">
    <property type="component" value="Segment"/>
</dbReference>
<dbReference type="OrthoDB" id="11029at10239"/>
<organism evidence="1 2">
    <name type="scientific">Pectobacterium bacteriophage PM2</name>
    <dbReference type="NCBI Taxonomy" id="1429794"/>
    <lineage>
        <taxon>Viruses</taxon>
        <taxon>Duplodnaviria</taxon>
        <taxon>Heunggongvirae</taxon>
        <taxon>Uroviricota</taxon>
        <taxon>Caudoviricetes</taxon>
        <taxon>Pantevenvirales</taxon>
        <taxon>Straboviridae</taxon>
        <taxon>Tevenvirinae</taxon>
        <taxon>Mosugukvirus</taxon>
        <taxon>Mosugukvirus pm2</taxon>
    </lineage>
</organism>
<keyword evidence="2" id="KW-1185">Reference proteome</keyword>
<gene>
    <name evidence="1" type="ORF">PM2_129</name>
</gene>
<evidence type="ECO:0000313" key="2">
    <source>
        <dbReference type="Proteomes" id="UP000030739"/>
    </source>
</evidence>
<proteinExistence type="predicted"/>
<dbReference type="InterPro" id="IPR027417">
    <property type="entry name" value="P-loop_NTPase"/>
</dbReference>
<reference evidence="1 2" key="1">
    <citation type="journal article" date="2015" name="Plant Pathol. J.">
        <title>Isolation and Genomic Characterization of the T4-Like Bacteriophage PM2 Infecting Pectobacterium carotovorum subsp. carotovorum.</title>
        <authorList>
            <person name="Lim J.A."/>
            <person name="Lee D.H."/>
            <person name="Heu S."/>
        </authorList>
    </citation>
    <scope>NUCLEOTIDE SEQUENCE [LARGE SCALE GENOMIC DNA]</scope>
</reference>